<dbReference type="SFLD" id="SFLDG01065">
    <property type="entry name" value="anaerobic_coproporphyrinogen-I"/>
    <property type="match status" value="1"/>
</dbReference>
<dbReference type="AlphaFoldDB" id="A0A0C2VKF8"/>
<dbReference type="SFLD" id="SFLDS00029">
    <property type="entry name" value="Radical_SAM"/>
    <property type="match status" value="1"/>
</dbReference>
<dbReference type="GO" id="GO:0005737">
    <property type="term" value="C:cytoplasm"/>
    <property type="evidence" value="ECO:0007669"/>
    <property type="project" value="UniProtKB-SubCell"/>
</dbReference>
<gene>
    <name evidence="5" type="ORF">KP78_34270</name>
</gene>
<dbReference type="GO" id="GO:0004109">
    <property type="term" value="F:coproporphyrinogen oxidase activity"/>
    <property type="evidence" value="ECO:0007669"/>
    <property type="project" value="InterPro"/>
</dbReference>
<dbReference type="InterPro" id="IPR007197">
    <property type="entry name" value="rSAM"/>
</dbReference>
<dbReference type="CDD" id="cd01335">
    <property type="entry name" value="Radical_SAM"/>
    <property type="match status" value="1"/>
</dbReference>
<dbReference type="InterPro" id="IPR010723">
    <property type="entry name" value="HemN_C"/>
</dbReference>
<name>A0A0C2VKF8_9BACL</name>
<accession>A0A0C2VKF8</accession>
<keyword evidence="3" id="KW-0349">Heme</keyword>
<evidence type="ECO:0000313" key="5">
    <source>
        <dbReference type="EMBL" id="KIL44463.1"/>
    </source>
</evidence>
<dbReference type="InterPro" id="IPR023404">
    <property type="entry name" value="rSAM_horseshoe"/>
</dbReference>
<keyword evidence="3" id="KW-0004">4Fe-4S</keyword>
<dbReference type="Gene3D" id="3.80.30.20">
    <property type="entry name" value="tm_1862 like domain"/>
    <property type="match status" value="1"/>
</dbReference>
<dbReference type="SFLD" id="SFLDG01082">
    <property type="entry name" value="B12-binding_domain_containing"/>
    <property type="match status" value="1"/>
</dbReference>
<dbReference type="SUPFAM" id="SSF102114">
    <property type="entry name" value="Radical SAM enzymes"/>
    <property type="match status" value="1"/>
</dbReference>
<proteinExistence type="inferred from homology"/>
<sequence length="402" mass="46094">MKGERAFHNIALIPFLHEKKKVLKMTTAAYIHIPFCHHICHYCDFNKVFLKNQPVDQYIEQLAQEMKMRVSKSDQPFTSIFVGGGTPTALSAAQLEQLCVSIKETLSFNEEIEYTFEANPGDLSMDKIKILKDHGVNRLSFGVQSFNDELLEKIGRNHRAIDVKRSIEDAQIAGFTNISIDLIYSLPTQTLKDFEHTIDHALALDLPHYSGYSLIVEPKTVFYNLLRKGKLPLPGEDIEASMYELLMEKMEAHGRKQYEISNFARPGYESKHNLVYWDNDEYYGFGGGAHGYVNGIRYSNIGPVKKYMDSIYAGQLPTMHEHPVTKNEKMEEEMFLGLRKIEGVSLSRFKERFDLSVQDLFGESIAEMTSKGWLETKDDRMRLTKQGRYLGNEVFQSFIGVI</sequence>
<keyword evidence="3" id="KW-0411">Iron-sulfur</keyword>
<keyword evidence="3" id="KW-0479">Metal-binding</keyword>
<keyword evidence="3" id="KW-0963">Cytoplasm</keyword>
<evidence type="ECO:0000256" key="1">
    <source>
        <dbReference type="ARBA" id="ARBA00006100"/>
    </source>
</evidence>
<dbReference type="GO" id="GO:0051539">
    <property type="term" value="F:4 iron, 4 sulfur cluster binding"/>
    <property type="evidence" value="ECO:0007669"/>
    <property type="project" value="UniProtKB-UniRule"/>
</dbReference>
<dbReference type="GO" id="GO:0046872">
    <property type="term" value="F:metal ion binding"/>
    <property type="evidence" value="ECO:0007669"/>
    <property type="project" value="UniProtKB-UniRule"/>
</dbReference>
<dbReference type="PATRIC" id="fig|889306.3.peg.3444"/>
<reference evidence="5 6" key="1">
    <citation type="submission" date="2015-01" db="EMBL/GenBank/DDBJ databases">
        <title>Genome sequencing of Jeotgalibacillus soli.</title>
        <authorList>
            <person name="Goh K.M."/>
            <person name="Chan K.-G."/>
            <person name="Yaakop A.S."/>
            <person name="Ee R."/>
            <person name="Gan H.M."/>
            <person name="Chan C.S."/>
        </authorList>
    </citation>
    <scope>NUCLEOTIDE SEQUENCE [LARGE SCALE GENOMIC DNA]</scope>
    <source>
        <strain evidence="5 6">P9</strain>
    </source>
</reference>
<evidence type="ECO:0000256" key="2">
    <source>
        <dbReference type="ARBA" id="ARBA00017228"/>
    </source>
</evidence>
<organism evidence="5 6">
    <name type="scientific">Jeotgalibacillus soli</name>
    <dbReference type="NCBI Taxonomy" id="889306"/>
    <lineage>
        <taxon>Bacteria</taxon>
        <taxon>Bacillati</taxon>
        <taxon>Bacillota</taxon>
        <taxon>Bacilli</taxon>
        <taxon>Bacillales</taxon>
        <taxon>Caryophanaceae</taxon>
        <taxon>Jeotgalibacillus</taxon>
    </lineage>
</organism>
<keyword evidence="6" id="KW-1185">Reference proteome</keyword>
<dbReference type="NCBIfam" id="TIGR00539">
    <property type="entry name" value="hemN_rel"/>
    <property type="match status" value="1"/>
</dbReference>
<dbReference type="PANTHER" id="PTHR13932">
    <property type="entry name" value="COPROPORPHYRINIGEN III OXIDASE"/>
    <property type="match status" value="1"/>
</dbReference>
<dbReference type="InterPro" id="IPR004559">
    <property type="entry name" value="HemW-like"/>
</dbReference>
<dbReference type="Proteomes" id="UP000031938">
    <property type="component" value="Unassembled WGS sequence"/>
</dbReference>
<comment type="function">
    <text evidence="3">Probably acts as a heme chaperone, transferring heme to an unknown acceptor. Binds one molecule of heme per monomer, possibly covalently. Binds 1 [4Fe-4S] cluster. The cluster is coordinated with 3 cysteines and an exchangeable S-adenosyl-L-methionine.</text>
</comment>
<comment type="similarity">
    <text evidence="1">Belongs to the anaerobic coproporphyrinogen-III oxidase family. HemW subfamily.</text>
</comment>
<keyword evidence="3" id="KW-0408">Iron</keyword>
<keyword evidence="3" id="KW-0143">Chaperone</keyword>
<dbReference type="GO" id="GO:0006779">
    <property type="term" value="P:porphyrin-containing compound biosynthetic process"/>
    <property type="evidence" value="ECO:0007669"/>
    <property type="project" value="InterPro"/>
</dbReference>
<comment type="subcellular location">
    <subcellularLocation>
        <location evidence="3">Cytoplasm</location>
    </subcellularLocation>
</comment>
<evidence type="ECO:0000259" key="4">
    <source>
        <dbReference type="PROSITE" id="PS51918"/>
    </source>
</evidence>
<dbReference type="Pfam" id="PF06969">
    <property type="entry name" value="HemN_C"/>
    <property type="match status" value="1"/>
</dbReference>
<keyword evidence="5" id="KW-0560">Oxidoreductase</keyword>
<dbReference type="PROSITE" id="PS51918">
    <property type="entry name" value="RADICAL_SAM"/>
    <property type="match status" value="1"/>
</dbReference>
<evidence type="ECO:0000313" key="6">
    <source>
        <dbReference type="Proteomes" id="UP000031938"/>
    </source>
</evidence>
<dbReference type="InterPro" id="IPR006638">
    <property type="entry name" value="Elp3/MiaA/NifB-like_rSAM"/>
</dbReference>
<dbReference type="Pfam" id="PF04055">
    <property type="entry name" value="Radical_SAM"/>
    <property type="match status" value="1"/>
</dbReference>
<feature type="domain" description="Radical SAM core" evidence="4">
    <location>
        <begin position="21"/>
        <end position="256"/>
    </location>
</feature>
<dbReference type="SFLD" id="SFLDF00562">
    <property type="entry name" value="HemN-like__clustered_with_heat"/>
    <property type="match status" value="1"/>
</dbReference>
<dbReference type="SMART" id="SM00729">
    <property type="entry name" value="Elp3"/>
    <property type="match status" value="1"/>
</dbReference>
<dbReference type="EMBL" id="JXRP01000019">
    <property type="protein sequence ID" value="KIL44463.1"/>
    <property type="molecule type" value="Genomic_DNA"/>
</dbReference>
<protein>
    <recommendedName>
        <fullName evidence="2 3">Heme chaperone HemW</fullName>
    </recommendedName>
</protein>
<comment type="caution">
    <text evidence="5">The sequence shown here is derived from an EMBL/GenBank/DDBJ whole genome shotgun (WGS) entry which is preliminary data.</text>
</comment>
<dbReference type="InterPro" id="IPR034505">
    <property type="entry name" value="Coproporphyrinogen-III_oxidase"/>
</dbReference>
<dbReference type="PANTHER" id="PTHR13932:SF5">
    <property type="entry name" value="RADICAL S-ADENOSYL METHIONINE DOMAIN-CONTAINING PROTEIN 1, MITOCHONDRIAL"/>
    <property type="match status" value="1"/>
</dbReference>
<evidence type="ECO:0000256" key="3">
    <source>
        <dbReference type="RuleBase" id="RU364116"/>
    </source>
</evidence>
<dbReference type="InterPro" id="IPR058240">
    <property type="entry name" value="rSAM_sf"/>
</dbReference>
<keyword evidence="3" id="KW-0949">S-adenosyl-L-methionine</keyword>
<dbReference type="SFLD" id="SFLDF00288">
    <property type="entry name" value="HemN-like__clustered_with_nucl"/>
    <property type="match status" value="1"/>
</dbReference>
<dbReference type="STRING" id="889306.KP78_34270"/>